<proteinExistence type="predicted"/>
<protein>
    <submittedName>
        <fullName evidence="2">Uncharacterized protein</fullName>
    </submittedName>
</protein>
<dbReference type="OrthoDB" id="407947at2759"/>
<evidence type="ECO:0000256" key="1">
    <source>
        <dbReference type="SAM" id="MobiDB-lite"/>
    </source>
</evidence>
<feature type="compositionally biased region" description="Polar residues" evidence="1">
    <location>
        <begin position="8"/>
        <end position="22"/>
    </location>
</feature>
<evidence type="ECO:0000313" key="3">
    <source>
        <dbReference type="Proteomes" id="UP001165082"/>
    </source>
</evidence>
<dbReference type="Proteomes" id="UP001165082">
    <property type="component" value="Unassembled WGS sequence"/>
</dbReference>
<keyword evidence="3" id="KW-1185">Reference proteome</keyword>
<dbReference type="EMBL" id="BRXZ01000581">
    <property type="protein sequence ID" value="GMH47693.1"/>
    <property type="molecule type" value="Genomic_DNA"/>
</dbReference>
<sequence length="1193" mass="130855">MGLLSGPSGYSTIQSDESSSDINAGISRPKAAPFRPIVIAAVALLFGSMAVYSAGSGGASLPSLSASKGAEKEDSLFDDLDRFVLKDYDVRSAHSNFLPGVAGVYGKPVWSFYVNRGQAITAFGTATKDFPILEFNPANKAYQMTSNVGFRTFLNVTKKGSSSSSLIEPFSALTAGEKDRTMFVGSNEVEITEDDSSTGLSTSVIYYTLPEADFGALVRTTTFTNNGDDTLAIQGLDGLAKMEPAGGLLDGQMKNMGRTLEGWMDVYQGSKKKGDITMPFYKLSTQPSDTASVKVQVEGHYCLSLIDGGKGPSTLLPIIFDTDKIFGQDTTFSKAHGFMGKDVAELVSSKQSGAAKTSSAFAAIPLTKLKPGESITITSYFGKAPHIDRMPGLASTVTAPGFSREKFARARSMMDELTSSVTTTTANPLFNGHVKQMFLDNALRGGVPMILGDVEGDRPMRPDADEDASLKVYHTFSRIHGDLERDYNAFSIDPTFFSQGPGNYRDVAQNRRMDVMFNPRMGAFDVKQFLSFIQADGYEPLTVEAVTFRISDSAVADSLAEWAVGKGDGFKGPREALAAIFNGGSLRPGQLFQLMEDQEINLNPTVSRQDFIDKFAASSDLAYSAVFGDGYWADHWEYYLDLIDSYLAIYPEREENLMFDSEPLPYYYAPATCQPRKLKYVATPTFDGEGTHIQQLGAMAWDAEKTEKQHTASGDVFKSSPIAKLLLLGVQKFSMRDPYGMGVEYEGGKPGWNDAMNGLVGMLGSGMPEAYELQLVLRQVERTVAKFGRDVEVPEELKEMVDKIVEALETFEASGFNDDDEEAIDFNVPKEHFEYWDAVATAREEYRDSVKFSFSGSTYSYPAQELASILKRFIYHTDLGLDRAMKVSSLGDGDSGSSGVAPSYFSYKVTDYEETGNVDADGHPYVNAKAFKVGVFPLFLEGPVRMMKTIPADGVEGGRQMEVYEKVKGSGLYDEGLNAFTVSASLVGQSIDMGRMMAFSPGWLENQSIWTHMSYKFYLQLLRGKLYSVFFAELIGGGMLPFQDPTVYGRSLMECSSFVASSAFPDANQHGRGFLARLSGSTAEFLSIWTLMFIGPEPFFVDADDGELKMGLRPALPSWAFTEDGEATFKLFGYTNVTLVVGEEGELRGGLPRRYEVTYKWHDGKDVVEEEVLPGYIAEQVRRVDVKEIKAWF</sequence>
<evidence type="ECO:0000313" key="2">
    <source>
        <dbReference type="EMBL" id="GMH47693.1"/>
    </source>
</evidence>
<gene>
    <name evidence="2" type="ORF">TrRE_jg9934</name>
</gene>
<accession>A0A9W6ZAR7</accession>
<organism evidence="2 3">
    <name type="scientific">Triparma retinervis</name>
    <dbReference type="NCBI Taxonomy" id="2557542"/>
    <lineage>
        <taxon>Eukaryota</taxon>
        <taxon>Sar</taxon>
        <taxon>Stramenopiles</taxon>
        <taxon>Ochrophyta</taxon>
        <taxon>Bolidophyceae</taxon>
        <taxon>Parmales</taxon>
        <taxon>Triparmaceae</taxon>
        <taxon>Triparma</taxon>
    </lineage>
</organism>
<dbReference type="AlphaFoldDB" id="A0A9W6ZAR7"/>
<reference evidence="2" key="1">
    <citation type="submission" date="2022-07" db="EMBL/GenBank/DDBJ databases">
        <title>Genome analysis of Parmales, a sister group of diatoms, reveals the evolutionary specialization of diatoms from phago-mixotrophs to photoautotrophs.</title>
        <authorList>
            <person name="Ban H."/>
            <person name="Sato S."/>
            <person name="Yoshikawa S."/>
            <person name="Kazumasa Y."/>
            <person name="Nakamura Y."/>
            <person name="Ichinomiya M."/>
            <person name="Saitoh K."/>
            <person name="Sato N."/>
            <person name="Blanc-Mathieu R."/>
            <person name="Endo H."/>
            <person name="Kuwata A."/>
            <person name="Ogata H."/>
        </authorList>
    </citation>
    <scope>NUCLEOTIDE SEQUENCE</scope>
</reference>
<comment type="caution">
    <text evidence="2">The sequence shown here is derived from an EMBL/GenBank/DDBJ whole genome shotgun (WGS) entry which is preliminary data.</text>
</comment>
<feature type="region of interest" description="Disordered" evidence="1">
    <location>
        <begin position="1"/>
        <end position="22"/>
    </location>
</feature>
<name>A0A9W6ZAR7_9STRA</name>